<sequence length="91" mass="9958">MEGPWTSAGCPDALTAQAALYHVTAVYVMRPQSQWGLGGRAHRAQARIPGGCRGRSVVLRVSWTVWGQNVPAGLLFKAKVLRVYYSIMKTV</sequence>
<accession>L7IWD2</accession>
<name>L7IWD2_PYRO1</name>
<proteinExistence type="predicted"/>
<reference evidence="1" key="1">
    <citation type="journal article" date="2012" name="PLoS Genet.">
        <title>Comparative analysis of the genomes of two field isolates of the rice blast fungus Magnaporthe oryzae.</title>
        <authorList>
            <person name="Xue M."/>
            <person name="Yang J."/>
            <person name="Li Z."/>
            <person name="Hu S."/>
            <person name="Yao N."/>
            <person name="Dean R.A."/>
            <person name="Zhao W."/>
            <person name="Shen M."/>
            <person name="Zhang H."/>
            <person name="Li C."/>
            <person name="Liu L."/>
            <person name="Cao L."/>
            <person name="Xu X."/>
            <person name="Xing Y."/>
            <person name="Hsiang T."/>
            <person name="Zhang Z."/>
            <person name="Xu J.R."/>
            <person name="Peng Y.L."/>
        </authorList>
    </citation>
    <scope>NUCLEOTIDE SEQUENCE [LARGE SCALE GENOMIC DNA]</scope>
    <source>
        <strain evidence="1">P131</strain>
    </source>
</reference>
<gene>
    <name evidence="1" type="ORF">OOW_P131scaffold01307g19</name>
</gene>
<dbReference type="AlphaFoldDB" id="L7IWD2"/>
<dbReference type="EMBL" id="JH794412">
    <property type="protein sequence ID" value="ELQ60218.1"/>
    <property type="molecule type" value="Genomic_DNA"/>
</dbReference>
<organism>
    <name type="scientific">Pyricularia oryzae (strain P131)</name>
    <name type="common">Rice blast fungus</name>
    <name type="synonym">Magnaporthe oryzae</name>
    <dbReference type="NCBI Taxonomy" id="1143193"/>
    <lineage>
        <taxon>Eukaryota</taxon>
        <taxon>Fungi</taxon>
        <taxon>Dikarya</taxon>
        <taxon>Ascomycota</taxon>
        <taxon>Pezizomycotina</taxon>
        <taxon>Sordariomycetes</taxon>
        <taxon>Sordariomycetidae</taxon>
        <taxon>Magnaporthales</taxon>
        <taxon>Pyriculariaceae</taxon>
        <taxon>Pyricularia</taxon>
    </lineage>
</organism>
<evidence type="ECO:0000313" key="1">
    <source>
        <dbReference type="EMBL" id="ELQ60218.1"/>
    </source>
</evidence>
<protein>
    <submittedName>
        <fullName evidence="1">Uncharacterized protein</fullName>
    </submittedName>
</protein>